<organism evidence="1 2">
    <name type="scientific">Aspergillus costaricaensis CBS 115574</name>
    <dbReference type="NCBI Taxonomy" id="1448317"/>
    <lineage>
        <taxon>Eukaryota</taxon>
        <taxon>Fungi</taxon>
        <taxon>Dikarya</taxon>
        <taxon>Ascomycota</taxon>
        <taxon>Pezizomycotina</taxon>
        <taxon>Eurotiomycetes</taxon>
        <taxon>Eurotiomycetidae</taxon>
        <taxon>Eurotiales</taxon>
        <taxon>Aspergillaceae</taxon>
        <taxon>Aspergillus</taxon>
        <taxon>Aspergillus subgen. Circumdati</taxon>
    </lineage>
</organism>
<protein>
    <submittedName>
        <fullName evidence="1">Pectin lyase-like protein</fullName>
    </submittedName>
</protein>
<keyword evidence="2" id="KW-1185">Reference proteome</keyword>
<reference evidence="1" key="1">
    <citation type="submission" date="2018-02" db="EMBL/GenBank/DDBJ databases">
        <title>The genomes of Aspergillus section Nigri reveals drivers in fungal speciation.</title>
        <authorList>
            <consortium name="DOE Joint Genome Institute"/>
            <person name="Vesth T.C."/>
            <person name="Nybo J."/>
            <person name="Theobald S."/>
            <person name="Brandl J."/>
            <person name="Frisvad J.C."/>
            <person name="Nielsen K.F."/>
            <person name="Lyhne E.K."/>
            <person name="Kogle M.E."/>
            <person name="Kuo A."/>
            <person name="Riley R."/>
            <person name="Clum A."/>
            <person name="Nolan M."/>
            <person name="Lipzen A."/>
            <person name="Salamov A."/>
            <person name="Henrissat B."/>
            <person name="Wiebenga A."/>
            <person name="De vries R.P."/>
            <person name="Grigoriev I.V."/>
            <person name="Mortensen U.H."/>
            <person name="Andersen M.R."/>
            <person name="Baker S.E."/>
        </authorList>
    </citation>
    <scope>NUCLEOTIDE SEQUENCE</scope>
    <source>
        <strain evidence="1">CBS 115574</strain>
    </source>
</reference>
<proteinExistence type="predicted"/>
<dbReference type="EMBL" id="KZ824599">
    <property type="protein sequence ID" value="RAK83092.1"/>
    <property type="molecule type" value="Genomic_DNA"/>
</dbReference>
<name>A0ACD1HZB6_9EURO</name>
<sequence>MLRPLVGVLCLFFLFGWLPGISASQHGHHTHHHLYRRHNGTESAESDGSPKHIVEEALKALRIANKLRVENSQFNKWEFQDNTSQDKGLTDVPLSDYSDSTKNVSLAQLNRRSSINDSSSLESNPKYGYTLSPAIVKAAKEVAESEKPTPWDIDYASIASKIRAKWSAGTNDTNAMVQKLSRSNGLDQYTSFGQPDGLQEPIEEGVSKRDTSSYWMASVEKNGASPYAAFGYKVWRNVMDYGAKGDGVTDDTAAINRAISDGNRCGADCKSSTRYPAVVWFPSGTYLVSSPVIQYYNTQLLGDPTNLPTILAASSFVGLGVITSDVYVGDSEEWYLNTNNFLRSIRNFKMDITRTDQSAYVCAIHWQVAQGTSLENIEFYMLQNVEGNTQQGIYMENGSGGFLADLTFVGGNFGAYFGNQQFTTSHLVFVNCKTALQVHWDWAWTMQDVVIESCGTGILLTGGGRSCEHRTPNFYTRRRPTYINIGQSQIINLKTAGAKGDGVTDDTTALNSIFAAAANMSSIVYVPYGVYIVTNTVKIPVGSRIIGQAWPQIMGKGKNFQDQLHARPVVQVGEVDESGVVEIQDMMFTVSGATAGAILVQWNVHEITRGSAGLWDSHFRVGGAVGSELQGDKCPKGGGINTDCIGASALLHVTSKASAYIENSWAWVADHDLDAADEAQIDIFSGRGILIESQGPTWLYGTASEHNVLYQYQFSNSKNVIAGMIQTESPYFQSHPGAPLPIVTGGFPNDPHFDNCTISSPATCAVSWAVRIVDSTSVYILGAGLYSWFSRYSQDCLATEDCQDRAFEIEESQDLWIYNLVTKAIVEMISPVNEKPTLANDNKNGFMSSILAWLKGSTDKTGQRVFEGFTIYDTNMLPSTFSDACITALTATIKCDLQVFQFGEPQYHGTLGNDTLTDLVCDQSCGDSLARWFTNAEANCNGAVLLDHPATILGGNMWEGWNETCYKDPTTGKYCNEVIGQFMRVASVDLMPKDEMCSYCYKTKLQMMQSSPYSYYNQRYKYNLETVIKNCGVTSNTTIPDDLSVTQPEDEPFCPDDSSYTTKDGDTCTSIALDYSVASAALYMGNQDQIRDCNQVVVGQELCLPLSCDHTYVLKSNDTCRSIEEANAAIMFDNSTKRIIPLRQVNPWIDTYCSNLQSTSWAYGKVLCLTPQSGLFNATDPVSTSYNPWGTESSGYGSWVVLPPDNATVAAGTTKHSMTAALYAKVGELSLLTLPDKIKYKYTLLKITKGEVQFRADEVGDAIPMKCRSQSKAEEAEDEQLQSAEAVSPGEMAMVKHFLSTVCPQETYHKLEIDQFFEQKKQIRHKEQIYKDDPNTEEAKMALSCLRLLAEEVDQQSDLVSYARSNLVEHLSAVNLSLVQVDYKTTFGPYLVSFFSVDSSIDTLLNNNGLSGPSPDERRRVRQLLLNDTSMDIILQWLNDEAVILNVNDEARGWITGPVRTEGRRALLMPAAMRMARHLVHEQHFVPFIKHAFEFLPGFLDKFENPSEQEKLESISRIASVERCQGIGTLKPAIERLVSSGEWKQSALERVGLAKMLFNTAELSWKEGQADMAIRYWSQAVDTDLTDIIDERSTELQGLSDLIAARRFPHDMFLQAALHTRELAFAVGAYERSVQLLEERGGHATLSLLRYRFGRPIKTQQDGSSRAINCIAPNYVQKAIAVGPNHEAVSAYLERIEALLPEDVPEAEVSLPPRVYIARYYKNQGNPTEAKRIA</sequence>
<evidence type="ECO:0000313" key="2">
    <source>
        <dbReference type="Proteomes" id="UP000249748"/>
    </source>
</evidence>
<dbReference type="Proteomes" id="UP000249748">
    <property type="component" value="Unassembled WGS sequence"/>
</dbReference>
<evidence type="ECO:0000313" key="1">
    <source>
        <dbReference type="EMBL" id="RAK83092.1"/>
    </source>
</evidence>
<accession>A0ACD1HZB6</accession>
<gene>
    <name evidence="1" type="ORF">BO79DRAFT_241435</name>
</gene>